<keyword evidence="3 5" id="KW-0687">Ribonucleoprotein</keyword>
<dbReference type="STRING" id="926571.NVIE_010940"/>
<dbReference type="PANTHER" id="PTHR10956:SF0">
    <property type="entry name" value="60S RIBOSOMAL PROTEIN L31"/>
    <property type="match status" value="1"/>
</dbReference>
<accession>A0A060HIG5</accession>
<feature type="compositionally biased region" description="Basic and acidic residues" evidence="6">
    <location>
        <begin position="116"/>
        <end position="130"/>
    </location>
</feature>
<keyword evidence="2 5" id="KW-0689">Ribosomal protein</keyword>
<dbReference type="CDD" id="cd00463">
    <property type="entry name" value="Ribosomal_L31e"/>
    <property type="match status" value="1"/>
</dbReference>
<dbReference type="NCBIfam" id="NF002258">
    <property type="entry name" value="PRK01192.1-1"/>
    <property type="match status" value="1"/>
</dbReference>
<evidence type="ECO:0000256" key="3">
    <source>
        <dbReference type="ARBA" id="ARBA00023274"/>
    </source>
</evidence>
<gene>
    <name evidence="5 7" type="primary">rpl31e</name>
    <name evidence="7" type="ORF">NVIE_010940</name>
</gene>
<dbReference type="Gene3D" id="3.10.440.10">
    <property type="match status" value="1"/>
</dbReference>
<keyword evidence="8" id="KW-1185">Reference proteome</keyword>
<dbReference type="Pfam" id="PF01198">
    <property type="entry name" value="Ribosomal_L31e"/>
    <property type="match status" value="1"/>
</dbReference>
<dbReference type="OrthoDB" id="10127at2157"/>
<dbReference type="HAMAP" id="MF_00410">
    <property type="entry name" value="Ribosomal_eL31"/>
    <property type="match status" value="1"/>
</dbReference>
<sequence>MSTVEENVTRVYTINLGRAWLTPEHKRTDRVVNMIREFAEKHMKSSEVKLDQDLNRQIWSRGKTNPPRKVRVKMVKDEDDVVTVSLYEEPAESAPAPAPAATTTTETPAMTTEAKPAAEETKAEEEKKTQ</sequence>
<dbReference type="KEGG" id="nvn:NVIE_010940"/>
<dbReference type="InterPro" id="IPR000054">
    <property type="entry name" value="Ribosomal_eL31"/>
</dbReference>
<dbReference type="HOGENOM" id="CLU_112570_3_0_2"/>
<dbReference type="InterPro" id="IPR023621">
    <property type="entry name" value="Ribosomal_eL31_dom_sf"/>
</dbReference>
<dbReference type="AlphaFoldDB" id="A0A060HIG5"/>
<dbReference type="PANTHER" id="PTHR10956">
    <property type="entry name" value="60S RIBOSOMAL PROTEIN L31"/>
    <property type="match status" value="1"/>
</dbReference>
<dbReference type="SUPFAM" id="SSF54575">
    <property type="entry name" value="Ribosomal protein L31e"/>
    <property type="match status" value="1"/>
</dbReference>
<dbReference type="EMBL" id="CP007536">
    <property type="protein sequence ID" value="AIC15323.1"/>
    <property type="molecule type" value="Genomic_DNA"/>
</dbReference>
<evidence type="ECO:0000256" key="5">
    <source>
        <dbReference type="HAMAP-Rule" id="MF_00410"/>
    </source>
</evidence>
<dbReference type="PROSITE" id="PS01144">
    <property type="entry name" value="RIBOSOMAL_L31E"/>
    <property type="match status" value="1"/>
</dbReference>
<evidence type="ECO:0000313" key="7">
    <source>
        <dbReference type="EMBL" id="AIC15323.1"/>
    </source>
</evidence>
<dbReference type="InterPro" id="IPR020052">
    <property type="entry name" value="Ribosomal_eL31_CS"/>
</dbReference>
<name>A0A060HIG5_9ARCH</name>
<feature type="region of interest" description="Disordered" evidence="6">
    <location>
        <begin position="87"/>
        <end position="130"/>
    </location>
</feature>
<proteinExistence type="inferred from homology"/>
<dbReference type="Proteomes" id="UP000027093">
    <property type="component" value="Chromosome"/>
</dbReference>
<dbReference type="RefSeq" id="WP_075054355.1">
    <property type="nucleotide sequence ID" value="NZ_CP007536.1"/>
</dbReference>
<feature type="compositionally biased region" description="Low complexity" evidence="6">
    <location>
        <begin position="92"/>
        <end position="115"/>
    </location>
</feature>
<dbReference type="GeneID" id="74946352"/>
<evidence type="ECO:0000256" key="2">
    <source>
        <dbReference type="ARBA" id="ARBA00022980"/>
    </source>
</evidence>
<comment type="similarity">
    <text evidence="1 5">Belongs to the eukaryotic ribosomal protein eL31 family.</text>
</comment>
<evidence type="ECO:0000313" key="8">
    <source>
        <dbReference type="Proteomes" id="UP000027093"/>
    </source>
</evidence>
<organism evidence="7 8">
    <name type="scientific">Nitrososphaera viennensis EN76</name>
    <dbReference type="NCBI Taxonomy" id="926571"/>
    <lineage>
        <taxon>Archaea</taxon>
        <taxon>Nitrososphaerota</taxon>
        <taxon>Nitrososphaeria</taxon>
        <taxon>Nitrososphaerales</taxon>
        <taxon>Nitrososphaeraceae</taxon>
        <taxon>Nitrososphaera</taxon>
    </lineage>
</organism>
<dbReference type="SMART" id="SM01380">
    <property type="entry name" value="Ribosomal_L31e"/>
    <property type="match status" value="1"/>
</dbReference>
<evidence type="ECO:0000256" key="1">
    <source>
        <dbReference type="ARBA" id="ARBA00010808"/>
    </source>
</evidence>
<reference evidence="7 8" key="1">
    <citation type="journal article" date="2014" name="Int. J. Syst. Evol. Microbiol.">
        <title>Nitrososphaera viennensis gen. nov., sp. nov., an aerobic and mesophilic, ammonia-oxidizing archaeon from soil and a member of the archaeal phylum Thaumarchaeota.</title>
        <authorList>
            <person name="Stieglmeier M."/>
            <person name="Klingl A."/>
            <person name="Alves R.J."/>
            <person name="Rittmann S.K."/>
            <person name="Melcher M."/>
            <person name="Leisch N."/>
            <person name="Schleper C."/>
        </authorList>
    </citation>
    <scope>NUCLEOTIDE SEQUENCE [LARGE SCALE GENOMIC DNA]</scope>
    <source>
        <strain evidence="7">EN76</strain>
    </source>
</reference>
<dbReference type="GO" id="GO:0003735">
    <property type="term" value="F:structural constituent of ribosome"/>
    <property type="evidence" value="ECO:0007669"/>
    <property type="project" value="InterPro"/>
</dbReference>
<evidence type="ECO:0000256" key="4">
    <source>
        <dbReference type="ARBA" id="ARBA00035230"/>
    </source>
</evidence>
<evidence type="ECO:0000256" key="6">
    <source>
        <dbReference type="SAM" id="MobiDB-lite"/>
    </source>
</evidence>
<dbReference type="GO" id="GO:0022625">
    <property type="term" value="C:cytosolic large ribosomal subunit"/>
    <property type="evidence" value="ECO:0007669"/>
    <property type="project" value="TreeGrafter"/>
</dbReference>
<dbReference type="GO" id="GO:0002181">
    <property type="term" value="P:cytoplasmic translation"/>
    <property type="evidence" value="ECO:0007669"/>
    <property type="project" value="TreeGrafter"/>
</dbReference>
<protein>
    <recommendedName>
        <fullName evidence="4 5">Large ribosomal subunit protein eL31</fullName>
    </recommendedName>
</protein>